<dbReference type="InterPro" id="IPR052027">
    <property type="entry name" value="PspC"/>
</dbReference>
<feature type="transmembrane region" description="Helical" evidence="6">
    <location>
        <begin position="34"/>
        <end position="57"/>
    </location>
</feature>
<organism evidence="9 10">
    <name type="scientific">Alkalibacter rhizosphaerae</name>
    <dbReference type="NCBI Taxonomy" id="2815577"/>
    <lineage>
        <taxon>Bacteria</taxon>
        <taxon>Bacillati</taxon>
        <taxon>Bacillota</taxon>
        <taxon>Clostridia</taxon>
        <taxon>Eubacteriales</taxon>
        <taxon>Eubacteriaceae</taxon>
        <taxon>Alkalibacter</taxon>
    </lineage>
</organism>
<dbReference type="EMBL" id="CP071444">
    <property type="protein sequence ID" value="QSX08321.1"/>
    <property type="molecule type" value="Genomic_DNA"/>
</dbReference>
<dbReference type="GO" id="GO:0005886">
    <property type="term" value="C:plasma membrane"/>
    <property type="evidence" value="ECO:0007669"/>
    <property type="project" value="UniProtKB-SubCell"/>
</dbReference>
<proteinExistence type="predicted"/>
<evidence type="ECO:0000256" key="5">
    <source>
        <dbReference type="ARBA" id="ARBA00023136"/>
    </source>
</evidence>
<evidence type="ECO:0000259" key="7">
    <source>
        <dbReference type="Pfam" id="PF04024"/>
    </source>
</evidence>
<evidence type="ECO:0000256" key="2">
    <source>
        <dbReference type="ARBA" id="ARBA00022475"/>
    </source>
</evidence>
<evidence type="ECO:0000313" key="9">
    <source>
        <dbReference type="EMBL" id="QSX08321.1"/>
    </source>
</evidence>
<dbReference type="KEGG" id="alka:J0B03_11105"/>
<name>A0A974XEK7_9FIRM</name>
<evidence type="ECO:0000256" key="3">
    <source>
        <dbReference type="ARBA" id="ARBA00022692"/>
    </source>
</evidence>
<dbReference type="RefSeq" id="WP_207299663.1">
    <property type="nucleotide sequence ID" value="NZ_CP071444.1"/>
</dbReference>
<evidence type="ECO:0000313" key="10">
    <source>
        <dbReference type="Proteomes" id="UP000663499"/>
    </source>
</evidence>
<evidence type="ECO:0000256" key="4">
    <source>
        <dbReference type="ARBA" id="ARBA00022989"/>
    </source>
</evidence>
<dbReference type="Proteomes" id="UP000663499">
    <property type="component" value="Chromosome"/>
</dbReference>
<dbReference type="InterPro" id="IPR043726">
    <property type="entry name" value="LiaI-LiaF-like_TM1"/>
</dbReference>
<keyword evidence="2" id="KW-1003">Cell membrane</keyword>
<dbReference type="PANTHER" id="PTHR33885">
    <property type="entry name" value="PHAGE SHOCK PROTEIN C"/>
    <property type="match status" value="1"/>
</dbReference>
<gene>
    <name evidence="9" type="ORF">J0B03_11105</name>
</gene>
<evidence type="ECO:0000256" key="6">
    <source>
        <dbReference type="SAM" id="Phobius"/>
    </source>
</evidence>
<dbReference type="Pfam" id="PF04024">
    <property type="entry name" value="PspC"/>
    <property type="match status" value="1"/>
</dbReference>
<dbReference type="InterPro" id="IPR007168">
    <property type="entry name" value="Phageshock_PspC_N"/>
</dbReference>
<keyword evidence="4 6" id="KW-1133">Transmembrane helix</keyword>
<feature type="domain" description="LiaI-LiaF-like transmembrane region" evidence="8">
    <location>
        <begin position="91"/>
        <end position="130"/>
    </location>
</feature>
<reference evidence="9" key="1">
    <citation type="submission" date="2021-03" db="EMBL/GenBank/DDBJ databases">
        <title>Alkalibacter marinus sp. nov., isolated from tidal flat sediment.</title>
        <authorList>
            <person name="Namirimu T."/>
            <person name="Yang J.-A."/>
            <person name="Yang S.-H."/>
            <person name="Kim Y.-J."/>
            <person name="Kwon K.K."/>
        </authorList>
    </citation>
    <scope>NUCLEOTIDE SEQUENCE</scope>
    <source>
        <strain evidence="9">ES005</strain>
    </source>
</reference>
<dbReference type="PANTHER" id="PTHR33885:SF3">
    <property type="entry name" value="PHAGE SHOCK PROTEIN C"/>
    <property type="match status" value="1"/>
</dbReference>
<dbReference type="Pfam" id="PF18917">
    <property type="entry name" value="LiaI-LiaF-like_TM1"/>
    <property type="match status" value="1"/>
</dbReference>
<keyword evidence="3 6" id="KW-0812">Transmembrane</keyword>
<feature type="transmembrane region" description="Helical" evidence="6">
    <location>
        <begin position="91"/>
        <end position="110"/>
    </location>
</feature>
<evidence type="ECO:0000256" key="1">
    <source>
        <dbReference type="ARBA" id="ARBA00004162"/>
    </source>
</evidence>
<comment type="subcellular location">
    <subcellularLocation>
        <location evidence="1">Cell membrane</location>
        <topology evidence="1">Single-pass membrane protein</topology>
    </subcellularLocation>
</comment>
<protein>
    <submittedName>
        <fullName evidence="9">PspC domain-containing protein</fullName>
    </submittedName>
</protein>
<accession>A0A974XEK7</accession>
<sequence>MKGRLYKSRSDKMILGVCGGLSKYFDIDASIIRIIWAATALFYGTGFLLYLVAAIVLPYEDELQRDSGWQAPSETDTPAEGTDRSDDQRKVLAAILIIAGLVLLMKNFRFIFFDELLWPAALIGVGAYLILRGRNDTNEK</sequence>
<feature type="domain" description="Phage shock protein PspC N-terminal" evidence="7">
    <location>
        <begin position="4"/>
        <end position="60"/>
    </location>
</feature>
<keyword evidence="10" id="KW-1185">Reference proteome</keyword>
<evidence type="ECO:0000259" key="8">
    <source>
        <dbReference type="Pfam" id="PF18917"/>
    </source>
</evidence>
<dbReference type="AlphaFoldDB" id="A0A974XEK7"/>
<keyword evidence="5 6" id="KW-0472">Membrane</keyword>